<dbReference type="AlphaFoldDB" id="A0AAD5BIS9"/>
<keyword evidence="2" id="KW-1133">Transmembrane helix</keyword>
<keyword evidence="4" id="KW-1185">Reference proteome</keyword>
<keyword evidence="2" id="KW-0812">Transmembrane</keyword>
<feature type="transmembrane region" description="Helical" evidence="2">
    <location>
        <begin position="48"/>
        <end position="72"/>
    </location>
</feature>
<dbReference type="EMBL" id="JAIHNG010000046">
    <property type="protein sequence ID" value="KAI5965062.1"/>
    <property type="molecule type" value="Genomic_DNA"/>
</dbReference>
<feature type="compositionally biased region" description="Pro residues" evidence="1">
    <location>
        <begin position="354"/>
        <end position="367"/>
    </location>
</feature>
<gene>
    <name evidence="3" type="ORF">KGF57_000855</name>
</gene>
<evidence type="ECO:0000256" key="1">
    <source>
        <dbReference type="SAM" id="MobiDB-lite"/>
    </source>
</evidence>
<feature type="compositionally biased region" description="Low complexity" evidence="1">
    <location>
        <begin position="336"/>
        <end position="353"/>
    </location>
</feature>
<feature type="transmembrane region" description="Helical" evidence="2">
    <location>
        <begin position="15"/>
        <end position="41"/>
    </location>
</feature>
<feature type="compositionally biased region" description="Gly residues" evidence="1">
    <location>
        <begin position="514"/>
        <end position="530"/>
    </location>
</feature>
<keyword evidence="2" id="KW-0472">Membrane</keyword>
<name>A0AAD5BIS9_9ASCO</name>
<feature type="region of interest" description="Disordered" evidence="1">
    <location>
        <begin position="331"/>
        <end position="372"/>
    </location>
</feature>
<reference evidence="3 4" key="1">
    <citation type="journal article" date="2022" name="DNA Res.">
        <title>Genome analysis of five recently described species of the CUG-Ser clade uncovers Candida theae as a new hybrid lineage with pathogenic potential in the Candida parapsilosis species complex.</title>
        <authorList>
            <person name="Mixao V."/>
            <person name="Del Olmo V."/>
            <person name="Hegedusova E."/>
            <person name="Saus E."/>
            <person name="Pryszcz L."/>
            <person name="Cillingova A."/>
            <person name="Nosek J."/>
            <person name="Gabaldon T."/>
        </authorList>
    </citation>
    <scope>NUCLEOTIDE SEQUENCE [LARGE SCALE GENOMIC DNA]</scope>
    <source>
        <strain evidence="3 4">CBS 12239</strain>
    </source>
</reference>
<sequence length="565" mass="63198">MVAFTLAAYYVVPVVYTHIITISLQFVISLLNIISGILLIVHFHHTVITILFVVNVIFISTAITTLLCVIFADSNTVGEEPVVDTVSKKASDATLYDHDYALDKNWIEKYQTNPNPQPLPYSVSSNTIQQQAKAQQTVTKHDTSSLINVEDHYDMLSLPKRAALHDTDATGKQKIRMKRWRSIHDERHFISQLNESLLPPVLQNNKRISKSNGEEEEEEEEEMKELEQVTGFKPKTINSTMTLDQWDLQEYDKARKVSGYTIVPGAHRFVSDSNLYKKVIDTNDELLLPPKESPVDNIDDLSELDAHKPSLDREFSDPSNHSECAPSLHTFRKESSNSQHTQSSTQNAQTFTPYPLPEPTTPPPPPASTSMSSELVINHKDNSSIRKLLTDSPRKIFRSNTAVFHRRHNHSSSIASNAYSLISGVSSRSRSSSPKKMKSYLKIHKHSLSVPNFVPNKASPSTSSHPSPQHSEFFSANSTRLVEPIDLWEIQTTNFTFDEERSLKEPRIEAAVYDGGGGGGGGGDGDGNNGGSRVSSLPSQAIGEYDREKWRTIKLYQNGETVDRL</sequence>
<feature type="region of interest" description="Disordered" evidence="1">
    <location>
        <begin position="451"/>
        <end position="472"/>
    </location>
</feature>
<protein>
    <submittedName>
        <fullName evidence="3">Uncharacterized protein</fullName>
    </submittedName>
</protein>
<comment type="caution">
    <text evidence="3">The sequence shown here is derived from an EMBL/GenBank/DDBJ whole genome shotgun (WGS) entry which is preliminary data.</text>
</comment>
<accession>A0AAD5BIS9</accession>
<proteinExistence type="predicted"/>
<dbReference type="Proteomes" id="UP001204833">
    <property type="component" value="Unassembled WGS sequence"/>
</dbReference>
<organism evidence="3 4">
    <name type="scientific">Candida theae</name>
    <dbReference type="NCBI Taxonomy" id="1198502"/>
    <lineage>
        <taxon>Eukaryota</taxon>
        <taxon>Fungi</taxon>
        <taxon>Dikarya</taxon>
        <taxon>Ascomycota</taxon>
        <taxon>Saccharomycotina</taxon>
        <taxon>Pichiomycetes</taxon>
        <taxon>Debaryomycetaceae</taxon>
        <taxon>Candida/Lodderomyces clade</taxon>
        <taxon>Candida</taxon>
    </lineage>
</organism>
<dbReference type="GeneID" id="76148914"/>
<evidence type="ECO:0000313" key="4">
    <source>
        <dbReference type="Proteomes" id="UP001204833"/>
    </source>
</evidence>
<dbReference type="RefSeq" id="XP_051610629.1">
    <property type="nucleotide sequence ID" value="XM_051755367.1"/>
</dbReference>
<evidence type="ECO:0000256" key="2">
    <source>
        <dbReference type="SAM" id="Phobius"/>
    </source>
</evidence>
<feature type="region of interest" description="Disordered" evidence="1">
    <location>
        <begin position="514"/>
        <end position="541"/>
    </location>
</feature>
<evidence type="ECO:0000313" key="3">
    <source>
        <dbReference type="EMBL" id="KAI5965062.1"/>
    </source>
</evidence>
<feature type="compositionally biased region" description="Low complexity" evidence="1">
    <location>
        <begin position="459"/>
        <end position="471"/>
    </location>
</feature>